<keyword evidence="5 8" id="KW-1133">Transmembrane helix</keyword>
<evidence type="ECO:0000256" key="6">
    <source>
        <dbReference type="ARBA" id="ARBA00023136"/>
    </source>
</evidence>
<accession>A0A199NSN5</accession>
<dbReference type="GO" id="GO:0005886">
    <property type="term" value="C:plasma membrane"/>
    <property type="evidence" value="ECO:0007669"/>
    <property type="project" value="UniProtKB-SubCell"/>
</dbReference>
<feature type="domain" description="MacB-like periplasmic core" evidence="10">
    <location>
        <begin position="27"/>
        <end position="199"/>
    </location>
</feature>
<comment type="similarity">
    <text evidence="7">Belongs to the ABC-4 integral membrane protein family.</text>
</comment>
<dbReference type="Pfam" id="PF02687">
    <property type="entry name" value="FtsX"/>
    <property type="match status" value="1"/>
</dbReference>
<keyword evidence="3" id="KW-1003">Cell membrane</keyword>
<sequence>MYLGIRDIRAAKGRFALIGSVVGLITLLLVMLTGLTGGLGAQNTSALSALKADRFVFGPGTSQSDDGKPPQAEVSFTASGITREQAEAWRGTDGVEQATPIGITQTRVEGDSAATAAIFGVPDGSDLPHRAAGEPLQGTAQIRSGTAVVSRTAASDLGVGVGDRVAVGGRTLEVTGVLPDEWYSHSPVIWTDTGAWQGLTHASGAGEQTPVGTVLAVRGNLDDAAWTAAEHRTDTVTATTRGSFQGLASYSSERGSLLTMQGFLYGISALVTISFLTVWTIQRTRDIAVLRALGAAGSYLVRDAVGQAAVILAVGVAAGTLAATGLGALAARGVPFTLDAATTLVPAAGIWILGILGSLVAVRRVATVDPMIALGGN</sequence>
<dbReference type="EMBL" id="LJBJ02000015">
    <property type="protein sequence ID" value="OAX51618.1"/>
    <property type="molecule type" value="Genomic_DNA"/>
</dbReference>
<dbReference type="PANTHER" id="PTHR43738">
    <property type="entry name" value="ABC TRANSPORTER, MEMBRANE PROTEIN"/>
    <property type="match status" value="1"/>
</dbReference>
<proteinExistence type="inferred from homology"/>
<dbReference type="InterPro" id="IPR003838">
    <property type="entry name" value="ABC3_permease_C"/>
</dbReference>
<evidence type="ECO:0000256" key="7">
    <source>
        <dbReference type="ARBA" id="ARBA00038076"/>
    </source>
</evidence>
<gene>
    <name evidence="11" type="ORF">AN277_0207990</name>
</gene>
<evidence type="ECO:0000256" key="3">
    <source>
        <dbReference type="ARBA" id="ARBA00022475"/>
    </source>
</evidence>
<evidence type="ECO:0000256" key="8">
    <source>
        <dbReference type="SAM" id="Phobius"/>
    </source>
</evidence>
<comment type="caution">
    <text evidence="11">The sequence shown here is derived from an EMBL/GenBank/DDBJ whole genome shotgun (WGS) entry which is preliminary data.</text>
</comment>
<evidence type="ECO:0000256" key="1">
    <source>
        <dbReference type="ARBA" id="ARBA00004651"/>
    </source>
</evidence>
<keyword evidence="2" id="KW-0813">Transport</keyword>
<keyword evidence="6 8" id="KW-0472">Membrane</keyword>
<feature type="transmembrane region" description="Helical" evidence="8">
    <location>
        <begin position="262"/>
        <end position="281"/>
    </location>
</feature>
<evidence type="ECO:0000256" key="5">
    <source>
        <dbReference type="ARBA" id="ARBA00022989"/>
    </source>
</evidence>
<dbReference type="AlphaFoldDB" id="A0A199NSN5"/>
<evidence type="ECO:0000313" key="11">
    <source>
        <dbReference type="EMBL" id="OAX51618.1"/>
    </source>
</evidence>
<evidence type="ECO:0000256" key="2">
    <source>
        <dbReference type="ARBA" id="ARBA00022448"/>
    </source>
</evidence>
<comment type="subcellular location">
    <subcellularLocation>
        <location evidence="1">Cell membrane</location>
        <topology evidence="1">Multi-pass membrane protein</topology>
    </subcellularLocation>
</comment>
<dbReference type="InterPro" id="IPR051125">
    <property type="entry name" value="ABC-4/HrtB_transporter"/>
</dbReference>
<feature type="domain" description="ABC3 transporter permease C-terminal" evidence="9">
    <location>
        <begin position="263"/>
        <end position="370"/>
    </location>
</feature>
<reference evidence="11" key="1">
    <citation type="submission" date="2016-06" db="EMBL/GenBank/DDBJ databases">
        <title>Identification of putative biosynthetic pathways for the production of bioactive secondary metabolites by the marine actinomycete Kocuria kristinae RUTW2-3.</title>
        <authorList>
            <person name="Waterworth S.C."/>
            <person name="Walmsley T.A."/>
            <person name="Matongo T."/>
            <person name="Davies-Coleman M.T."/>
            <person name="Dorrington R.A."/>
        </authorList>
    </citation>
    <scope>NUCLEOTIDE SEQUENCE [LARGE SCALE GENOMIC DNA]</scope>
    <source>
        <strain evidence="11">RUTW2-3</strain>
    </source>
</reference>
<dbReference type="PANTHER" id="PTHR43738:SF1">
    <property type="entry name" value="HEMIN TRANSPORT SYSTEM PERMEASE PROTEIN HRTB-RELATED"/>
    <property type="match status" value="1"/>
</dbReference>
<dbReference type="InterPro" id="IPR025857">
    <property type="entry name" value="MacB_PCD"/>
</dbReference>
<feature type="transmembrane region" description="Helical" evidence="8">
    <location>
        <begin position="308"/>
        <end position="331"/>
    </location>
</feature>
<evidence type="ECO:0000259" key="9">
    <source>
        <dbReference type="Pfam" id="PF02687"/>
    </source>
</evidence>
<evidence type="ECO:0000256" key="4">
    <source>
        <dbReference type="ARBA" id="ARBA00022692"/>
    </source>
</evidence>
<feature type="transmembrane region" description="Helical" evidence="8">
    <location>
        <begin position="15"/>
        <end position="35"/>
    </location>
</feature>
<keyword evidence="4 8" id="KW-0812">Transmembrane</keyword>
<protein>
    <submittedName>
        <fullName evidence="11">ABC transporter permease</fullName>
    </submittedName>
</protein>
<evidence type="ECO:0000259" key="10">
    <source>
        <dbReference type="Pfam" id="PF12704"/>
    </source>
</evidence>
<keyword evidence="12" id="KW-1185">Reference proteome</keyword>
<dbReference type="Proteomes" id="UP000053171">
    <property type="component" value="Unassembled WGS sequence"/>
</dbReference>
<dbReference type="Pfam" id="PF12704">
    <property type="entry name" value="MacB_PCD"/>
    <property type="match status" value="1"/>
</dbReference>
<dbReference type="RefSeq" id="WP_061225304.1">
    <property type="nucleotide sequence ID" value="NZ_JADPWM010000010.1"/>
</dbReference>
<name>A0A199NSN5_9MICC</name>
<feature type="transmembrane region" description="Helical" evidence="8">
    <location>
        <begin position="343"/>
        <end position="362"/>
    </location>
</feature>
<evidence type="ECO:0000313" key="12">
    <source>
        <dbReference type="Proteomes" id="UP000053171"/>
    </source>
</evidence>
<organism evidence="11 12">
    <name type="scientific">Rothia kristinae</name>
    <dbReference type="NCBI Taxonomy" id="37923"/>
    <lineage>
        <taxon>Bacteria</taxon>
        <taxon>Bacillati</taxon>
        <taxon>Actinomycetota</taxon>
        <taxon>Actinomycetes</taxon>
        <taxon>Micrococcales</taxon>
        <taxon>Micrococcaceae</taxon>
        <taxon>Rothia</taxon>
    </lineage>
</organism>